<dbReference type="AlphaFoldDB" id="A0A2T0FFW0"/>
<evidence type="ECO:0000256" key="1">
    <source>
        <dbReference type="ARBA" id="ARBA00005544"/>
    </source>
</evidence>
<dbReference type="GO" id="GO:0003729">
    <property type="term" value="F:mRNA binding"/>
    <property type="evidence" value="ECO:0007669"/>
    <property type="project" value="TreeGrafter"/>
</dbReference>
<feature type="domain" description="PWI" evidence="5">
    <location>
        <begin position="306"/>
        <end position="389"/>
    </location>
</feature>
<dbReference type="InterPro" id="IPR002483">
    <property type="entry name" value="PWI_dom"/>
</dbReference>
<dbReference type="Pfam" id="PF01480">
    <property type="entry name" value="PWI"/>
    <property type="match status" value="1"/>
</dbReference>
<dbReference type="PANTHER" id="PTHR18806">
    <property type="entry name" value="RBM25 PROTEIN"/>
    <property type="match status" value="1"/>
</dbReference>
<dbReference type="RefSeq" id="XP_024663828.1">
    <property type="nucleotide sequence ID" value="XM_024808060.1"/>
</dbReference>
<keyword evidence="3" id="KW-0507">mRNA processing</keyword>
<protein>
    <recommendedName>
        <fullName evidence="2">U1 small nuclear ribonucleoprotein component SNU71</fullName>
    </recommendedName>
</protein>
<keyword evidence="3" id="KW-0747">Spliceosome</keyword>
<keyword evidence="3" id="KW-0508">mRNA splicing</keyword>
<dbReference type="Gene3D" id="1.20.1390.10">
    <property type="entry name" value="PWI domain"/>
    <property type="match status" value="1"/>
</dbReference>
<evidence type="ECO:0000313" key="6">
    <source>
        <dbReference type="EMBL" id="PRT53882.1"/>
    </source>
</evidence>
<dbReference type="STRING" id="45607.A0A2T0FFW0"/>
<proteinExistence type="inferred from homology"/>
<evidence type="ECO:0000256" key="4">
    <source>
        <dbReference type="ARBA" id="ARBA00025004"/>
    </source>
</evidence>
<evidence type="ECO:0000256" key="2">
    <source>
        <dbReference type="ARBA" id="ARBA00014280"/>
    </source>
</evidence>
<evidence type="ECO:0000256" key="3">
    <source>
        <dbReference type="ARBA" id="ARBA00022728"/>
    </source>
</evidence>
<evidence type="ECO:0000259" key="5">
    <source>
        <dbReference type="PROSITE" id="PS51025"/>
    </source>
</evidence>
<dbReference type="InterPro" id="IPR052768">
    <property type="entry name" value="RBM25"/>
</dbReference>
<dbReference type="GeneID" id="36515251"/>
<accession>A0A2T0FFW0</accession>
<keyword evidence="7" id="KW-1185">Reference proteome</keyword>
<reference evidence="6 7" key="1">
    <citation type="submission" date="2017-04" db="EMBL/GenBank/DDBJ databases">
        <title>Genome sequencing of [Candida] sorbophila.</title>
        <authorList>
            <person name="Ahn J.O."/>
        </authorList>
    </citation>
    <scope>NUCLEOTIDE SEQUENCE [LARGE SCALE GENOMIC DNA]</scope>
    <source>
        <strain evidence="6 7">DS02</strain>
    </source>
</reference>
<organism evidence="6 7">
    <name type="scientific">Wickerhamiella sorbophila</name>
    <dbReference type="NCBI Taxonomy" id="45607"/>
    <lineage>
        <taxon>Eukaryota</taxon>
        <taxon>Fungi</taxon>
        <taxon>Dikarya</taxon>
        <taxon>Ascomycota</taxon>
        <taxon>Saccharomycotina</taxon>
        <taxon>Dipodascomycetes</taxon>
        <taxon>Dipodascales</taxon>
        <taxon>Trichomonascaceae</taxon>
        <taxon>Wickerhamiella</taxon>
    </lineage>
</organism>
<comment type="function">
    <text evidence="4">Component of the U1 snRNP particle, which recognizes and binds the 5'-splice site of pre-mRNA. Together with other non-snRNP factors, U1 snRNP forms the spliceosomal commitment complex, that targets pre-mRNA to the splicing pathway.</text>
</comment>
<dbReference type="PANTHER" id="PTHR18806:SF4">
    <property type="entry name" value="RNA-BINDING PROTEIN 25"/>
    <property type="match status" value="1"/>
</dbReference>
<comment type="caution">
    <text evidence="6">The sequence shown here is derived from an EMBL/GenBank/DDBJ whole genome shotgun (WGS) entry which is preliminary data.</text>
</comment>
<dbReference type="GO" id="GO:0005681">
    <property type="term" value="C:spliceosomal complex"/>
    <property type="evidence" value="ECO:0007669"/>
    <property type="project" value="UniProtKB-KW"/>
</dbReference>
<dbReference type="PROSITE" id="PS51025">
    <property type="entry name" value="PWI"/>
    <property type="match status" value="1"/>
</dbReference>
<dbReference type="SMART" id="SM00311">
    <property type="entry name" value="PWI"/>
    <property type="match status" value="1"/>
</dbReference>
<sequence>MQLDGLKTCFIEGIPVLPREDINKALSSIGPQTIFTVKDDRNPEKHSLFCQFRSAAQIKVALEILPQIQTSNSNDRVSVTVSQETQDWIEGSARTASVVSVTRMQAPALIAKIQSQLDAATRPRTQNIEKKTDLLEPDGTLTSGFTPDELETLRKEVMEFREETVRLQKEQESRRTELINQFRNKIKNEDKVSVPPEDKEFAEFDERQVLSLSSSVPELSWEQFVANVKQKIDIIAQKQQAFKEQESRRIEYAEQELARLKSCKEVSFPGDIRSLQIKCAKERELDEQDAQREAQEGPYEEVELVDESEPTDIDWAKVTDEWIESTLKPEISKQVAEIFGEVDESLVDFVVDLVKAKTPAADLPAELEAPLDEDAAQFSQMLIKLLKSA</sequence>
<gene>
    <name evidence="6" type="ORF">B9G98_01502</name>
</gene>
<dbReference type="EMBL" id="NDIQ01000001">
    <property type="protein sequence ID" value="PRT53882.1"/>
    <property type="molecule type" value="Genomic_DNA"/>
</dbReference>
<name>A0A2T0FFW0_9ASCO</name>
<evidence type="ECO:0000313" key="7">
    <source>
        <dbReference type="Proteomes" id="UP000238350"/>
    </source>
</evidence>
<dbReference type="Proteomes" id="UP000238350">
    <property type="component" value="Unassembled WGS sequence"/>
</dbReference>
<comment type="similarity">
    <text evidence="1">Belongs to the SNU71 family.</text>
</comment>